<evidence type="ECO:0000313" key="2">
    <source>
        <dbReference type="EMBL" id="PRQ74989.1"/>
    </source>
</evidence>
<proteinExistence type="predicted"/>
<feature type="compositionally biased region" description="Low complexity" evidence="1">
    <location>
        <begin position="86"/>
        <end position="103"/>
    </location>
</feature>
<name>A0A2T0AAG2_RHOTO</name>
<gene>
    <name evidence="2" type="ORF">AAT19DRAFT_14011</name>
</gene>
<dbReference type="Proteomes" id="UP000239560">
    <property type="component" value="Unassembled WGS sequence"/>
</dbReference>
<evidence type="ECO:0000313" key="3">
    <source>
        <dbReference type="Proteomes" id="UP000239560"/>
    </source>
</evidence>
<reference evidence="2 3" key="1">
    <citation type="journal article" date="2018" name="Elife">
        <title>Functional genomics of lipid metabolism in the oleaginous yeast Rhodosporidium toruloides.</title>
        <authorList>
            <person name="Coradetti S.T."/>
            <person name="Pinel D."/>
            <person name="Geiselman G."/>
            <person name="Ito M."/>
            <person name="Mondo S."/>
            <person name="Reilly M.C."/>
            <person name="Cheng Y.F."/>
            <person name="Bauer S."/>
            <person name="Grigoriev I."/>
            <person name="Gladden J.M."/>
            <person name="Simmons B.A."/>
            <person name="Brem R."/>
            <person name="Arkin A.P."/>
            <person name="Skerker J.M."/>
        </authorList>
    </citation>
    <scope>NUCLEOTIDE SEQUENCE [LARGE SCALE GENOMIC DNA]</scope>
    <source>
        <strain evidence="2 3">NBRC 0880</strain>
    </source>
</reference>
<organism evidence="2 3">
    <name type="scientific">Rhodotorula toruloides</name>
    <name type="common">Yeast</name>
    <name type="synonym">Rhodosporidium toruloides</name>
    <dbReference type="NCBI Taxonomy" id="5286"/>
    <lineage>
        <taxon>Eukaryota</taxon>
        <taxon>Fungi</taxon>
        <taxon>Dikarya</taxon>
        <taxon>Basidiomycota</taxon>
        <taxon>Pucciniomycotina</taxon>
        <taxon>Microbotryomycetes</taxon>
        <taxon>Sporidiobolales</taxon>
        <taxon>Sporidiobolaceae</taxon>
        <taxon>Rhodotorula</taxon>
    </lineage>
</organism>
<sequence length="240" mass="26356">MRILKTTVKIVKENKVDLMIPTGSHDAQFSMSTTTEVPQDEYPAAFTTAALTFHGAPPLTIHHKWGIFMLDTDHYVRRTIIPPSSPSNSSTSSPSSAPYDPSSPSVPPAPLTIQERWHSLTRDGSRGVDVFYELGKVRQGCCCSSGEQRDGGPLLSLFDTSDSTQTRQLSLERRPSLARTLAHSQHSLAILSCNTATSLDVRVPQQNTPRLLFLARFCPSNVPSGVEPELVLLSERVRSE</sequence>
<protein>
    <submittedName>
        <fullName evidence="2">Uncharacterized protein</fullName>
    </submittedName>
</protein>
<feature type="region of interest" description="Disordered" evidence="1">
    <location>
        <begin position="81"/>
        <end position="110"/>
    </location>
</feature>
<comment type="caution">
    <text evidence="2">The sequence shown here is derived from an EMBL/GenBank/DDBJ whole genome shotgun (WGS) entry which is preliminary data.</text>
</comment>
<accession>A0A2T0AAG2</accession>
<dbReference type="AlphaFoldDB" id="A0A2T0AAG2"/>
<dbReference type="EMBL" id="LCTV02000005">
    <property type="protein sequence ID" value="PRQ74989.1"/>
    <property type="molecule type" value="Genomic_DNA"/>
</dbReference>
<evidence type="ECO:0000256" key="1">
    <source>
        <dbReference type="SAM" id="MobiDB-lite"/>
    </source>
</evidence>